<accession>A0A6G1F901</accession>
<gene>
    <name evidence="2" type="ORF">E2562_017078</name>
</gene>
<dbReference type="Proteomes" id="UP000479710">
    <property type="component" value="Unassembled WGS sequence"/>
</dbReference>
<keyword evidence="3" id="KW-1185">Reference proteome</keyword>
<proteinExistence type="predicted"/>
<sequence length="99" mass="10466">MAGLGGNGALGPSRFQERADEAKPVGEPCCGGAARPDFKRTARPGSVQRKQRKARGENGALKKFLLARKEETGCGKCRFGAVIRLGRKKLGAANAGLER</sequence>
<evidence type="ECO:0000313" key="2">
    <source>
        <dbReference type="EMBL" id="KAF0933292.1"/>
    </source>
</evidence>
<dbReference type="EMBL" id="SPHZ02000001">
    <property type="protein sequence ID" value="KAF0933292.1"/>
    <property type="molecule type" value="Genomic_DNA"/>
</dbReference>
<name>A0A6G1F901_9ORYZ</name>
<evidence type="ECO:0000313" key="3">
    <source>
        <dbReference type="Proteomes" id="UP000479710"/>
    </source>
</evidence>
<organism evidence="2 3">
    <name type="scientific">Oryza meyeriana var. granulata</name>
    <dbReference type="NCBI Taxonomy" id="110450"/>
    <lineage>
        <taxon>Eukaryota</taxon>
        <taxon>Viridiplantae</taxon>
        <taxon>Streptophyta</taxon>
        <taxon>Embryophyta</taxon>
        <taxon>Tracheophyta</taxon>
        <taxon>Spermatophyta</taxon>
        <taxon>Magnoliopsida</taxon>
        <taxon>Liliopsida</taxon>
        <taxon>Poales</taxon>
        <taxon>Poaceae</taxon>
        <taxon>BOP clade</taxon>
        <taxon>Oryzoideae</taxon>
        <taxon>Oryzeae</taxon>
        <taxon>Oryzinae</taxon>
        <taxon>Oryza</taxon>
        <taxon>Oryza meyeriana</taxon>
    </lineage>
</organism>
<dbReference type="AlphaFoldDB" id="A0A6G1F901"/>
<feature type="region of interest" description="Disordered" evidence="1">
    <location>
        <begin position="1"/>
        <end position="55"/>
    </location>
</feature>
<feature type="compositionally biased region" description="Basic and acidic residues" evidence="1">
    <location>
        <begin position="15"/>
        <end position="24"/>
    </location>
</feature>
<evidence type="ECO:0000256" key="1">
    <source>
        <dbReference type="SAM" id="MobiDB-lite"/>
    </source>
</evidence>
<reference evidence="2 3" key="1">
    <citation type="submission" date="2019-11" db="EMBL/GenBank/DDBJ databases">
        <title>Whole genome sequence of Oryza granulata.</title>
        <authorList>
            <person name="Li W."/>
        </authorList>
    </citation>
    <scope>NUCLEOTIDE SEQUENCE [LARGE SCALE GENOMIC DNA]</scope>
    <source>
        <strain evidence="3">cv. Menghai</strain>
        <tissue evidence="2">Leaf</tissue>
    </source>
</reference>
<protein>
    <submittedName>
        <fullName evidence="2">Uncharacterized protein</fullName>
    </submittedName>
</protein>
<comment type="caution">
    <text evidence="2">The sequence shown here is derived from an EMBL/GenBank/DDBJ whole genome shotgun (WGS) entry which is preliminary data.</text>
</comment>